<reference evidence="3 4" key="1">
    <citation type="submission" date="2018-03" db="EMBL/GenBank/DDBJ databases">
        <title>The draft genome of Sphingosinicella sp. GL-C-18.</title>
        <authorList>
            <person name="Liu L."/>
            <person name="Li L."/>
            <person name="Liang L."/>
            <person name="Zhang X."/>
            <person name="Wang T."/>
        </authorList>
    </citation>
    <scope>NUCLEOTIDE SEQUENCE [LARGE SCALE GENOMIC DNA]</scope>
    <source>
        <strain evidence="3 4">GL-C-18</strain>
    </source>
</reference>
<feature type="region of interest" description="Disordered" evidence="1">
    <location>
        <begin position="21"/>
        <end position="66"/>
    </location>
</feature>
<dbReference type="Gene3D" id="3.10.450.160">
    <property type="entry name" value="inner membrane protein cigr"/>
    <property type="match status" value="1"/>
</dbReference>
<proteinExistence type="predicted"/>
<dbReference type="EMBL" id="PXYI01000002">
    <property type="protein sequence ID" value="PSJ42062.1"/>
    <property type="molecule type" value="Genomic_DNA"/>
</dbReference>
<organism evidence="3 4">
    <name type="scientific">Allosphingosinicella deserti</name>
    <dbReference type="NCBI Taxonomy" id="2116704"/>
    <lineage>
        <taxon>Bacteria</taxon>
        <taxon>Pseudomonadati</taxon>
        <taxon>Pseudomonadota</taxon>
        <taxon>Alphaproteobacteria</taxon>
        <taxon>Sphingomonadales</taxon>
        <taxon>Sphingomonadaceae</taxon>
        <taxon>Allosphingosinicella</taxon>
    </lineage>
</organism>
<dbReference type="AlphaFoldDB" id="A0A2P7QVR6"/>
<dbReference type="RefSeq" id="WP_106512229.1">
    <property type="nucleotide sequence ID" value="NZ_PXYI01000002.1"/>
</dbReference>
<gene>
    <name evidence="3" type="ORF">C7I55_07395</name>
</gene>
<protein>
    <recommendedName>
        <fullName evidence="5">RcnB family protein</fullName>
    </recommendedName>
</protein>
<feature type="signal peptide" evidence="2">
    <location>
        <begin position="1"/>
        <end position="25"/>
    </location>
</feature>
<evidence type="ECO:0000256" key="2">
    <source>
        <dbReference type="SAM" id="SignalP"/>
    </source>
</evidence>
<dbReference type="Proteomes" id="UP000241167">
    <property type="component" value="Unassembled WGS sequence"/>
</dbReference>
<dbReference type="OrthoDB" id="7205329at2"/>
<evidence type="ECO:0000256" key="1">
    <source>
        <dbReference type="SAM" id="MobiDB-lite"/>
    </source>
</evidence>
<name>A0A2P7QVR6_9SPHN</name>
<accession>A0A2P7QVR6</accession>
<dbReference type="InterPro" id="IPR024572">
    <property type="entry name" value="RcnB"/>
</dbReference>
<keyword evidence="4" id="KW-1185">Reference proteome</keyword>
<evidence type="ECO:0000313" key="3">
    <source>
        <dbReference type="EMBL" id="PSJ42062.1"/>
    </source>
</evidence>
<keyword evidence="2" id="KW-0732">Signal</keyword>
<evidence type="ECO:0008006" key="5">
    <source>
        <dbReference type="Google" id="ProtNLM"/>
    </source>
</evidence>
<evidence type="ECO:0000313" key="4">
    <source>
        <dbReference type="Proteomes" id="UP000241167"/>
    </source>
</evidence>
<feature type="chain" id="PRO_5015162801" description="RcnB family protein" evidence="2">
    <location>
        <begin position="26"/>
        <end position="150"/>
    </location>
</feature>
<sequence>MRKFILIGLMAATALPTALPTAASAQTRREVREDRRDLRESRQELREDIRSGESRGEIRRDRREVRRDRRELQRSRAAYVAPVRGWRYRAVGPGYRLQPAFYGSRYTVSDYRSYRLRAPGANQRWIRYGDDLLLINARNGRVLQVLRNRY</sequence>
<comment type="caution">
    <text evidence="3">The sequence shown here is derived from an EMBL/GenBank/DDBJ whole genome shotgun (WGS) entry which is preliminary data.</text>
</comment>
<dbReference type="Pfam" id="PF11776">
    <property type="entry name" value="RcnB"/>
    <property type="match status" value="1"/>
</dbReference>
<feature type="compositionally biased region" description="Basic and acidic residues" evidence="1">
    <location>
        <begin position="27"/>
        <end position="66"/>
    </location>
</feature>